<feature type="chain" id="PRO_5041230712" evidence="3">
    <location>
        <begin position="23"/>
        <end position="123"/>
    </location>
</feature>
<feature type="non-terminal residue" evidence="4">
    <location>
        <position position="123"/>
    </location>
</feature>
<comment type="caution">
    <text evidence="4">The sequence shown here is derived from an EMBL/GenBank/DDBJ whole genome shotgun (WGS) entry which is preliminary data.</text>
</comment>
<dbReference type="Proteomes" id="UP001177023">
    <property type="component" value="Unassembled WGS sequence"/>
</dbReference>
<protein>
    <submittedName>
        <fullName evidence="4">Uncharacterized protein</fullName>
    </submittedName>
</protein>
<proteinExistence type="predicted"/>
<dbReference type="EMBL" id="CATQJA010002663">
    <property type="protein sequence ID" value="CAJ0581548.1"/>
    <property type="molecule type" value="Genomic_DNA"/>
</dbReference>
<feature type="compositionally biased region" description="Polar residues" evidence="2">
    <location>
        <begin position="29"/>
        <end position="39"/>
    </location>
</feature>
<gene>
    <name evidence="4" type="ORF">MSPICULIGERA_LOCUS19705</name>
</gene>
<evidence type="ECO:0000256" key="3">
    <source>
        <dbReference type="SAM" id="SignalP"/>
    </source>
</evidence>
<evidence type="ECO:0000256" key="1">
    <source>
        <dbReference type="ARBA" id="ARBA00022729"/>
    </source>
</evidence>
<keyword evidence="1 3" id="KW-0732">Signal</keyword>
<evidence type="ECO:0000313" key="5">
    <source>
        <dbReference type="Proteomes" id="UP001177023"/>
    </source>
</evidence>
<name>A0AA36D5N3_9BILA</name>
<feature type="compositionally biased region" description="Basic and acidic residues" evidence="2">
    <location>
        <begin position="41"/>
        <end position="52"/>
    </location>
</feature>
<dbReference type="AlphaFoldDB" id="A0AA36D5N3"/>
<dbReference type="InterPro" id="IPR036438">
    <property type="entry name" value="Insulin-like_sf"/>
</dbReference>
<evidence type="ECO:0000313" key="4">
    <source>
        <dbReference type="EMBL" id="CAJ0581548.1"/>
    </source>
</evidence>
<feature type="signal peptide" evidence="3">
    <location>
        <begin position="1"/>
        <end position="22"/>
    </location>
</feature>
<accession>A0AA36D5N3</accession>
<keyword evidence="5" id="KW-1185">Reference proteome</keyword>
<feature type="region of interest" description="Disordered" evidence="2">
    <location>
        <begin position="29"/>
        <end position="52"/>
    </location>
</feature>
<sequence length="123" mass="13954">MLATLPIFLALLLIFEVAFSDAYSSHRNRQFSLGKSSPSRLRRDGPDHDPPFRKCGRMLGEELNNVCNNRIKGRYFAPGEKTLADMCCYQKTCTKAYLKTFCDHSPDASETPNNLYSDEELPV</sequence>
<dbReference type="SUPFAM" id="SSF56994">
    <property type="entry name" value="Insulin-like"/>
    <property type="match status" value="1"/>
</dbReference>
<reference evidence="4" key="1">
    <citation type="submission" date="2023-06" db="EMBL/GenBank/DDBJ databases">
        <authorList>
            <person name="Delattre M."/>
        </authorList>
    </citation>
    <scope>NUCLEOTIDE SEQUENCE</scope>
    <source>
        <strain evidence="4">AF72</strain>
    </source>
</reference>
<dbReference type="Gene3D" id="1.10.100.10">
    <property type="entry name" value="Insulin-like"/>
    <property type="match status" value="1"/>
</dbReference>
<organism evidence="4 5">
    <name type="scientific">Mesorhabditis spiculigera</name>
    <dbReference type="NCBI Taxonomy" id="96644"/>
    <lineage>
        <taxon>Eukaryota</taxon>
        <taxon>Metazoa</taxon>
        <taxon>Ecdysozoa</taxon>
        <taxon>Nematoda</taxon>
        <taxon>Chromadorea</taxon>
        <taxon>Rhabditida</taxon>
        <taxon>Rhabditina</taxon>
        <taxon>Rhabditomorpha</taxon>
        <taxon>Rhabditoidea</taxon>
        <taxon>Rhabditidae</taxon>
        <taxon>Mesorhabditinae</taxon>
        <taxon>Mesorhabditis</taxon>
    </lineage>
</organism>
<evidence type="ECO:0000256" key="2">
    <source>
        <dbReference type="SAM" id="MobiDB-lite"/>
    </source>
</evidence>